<keyword evidence="2" id="KW-1185">Reference proteome</keyword>
<proteinExistence type="predicted"/>
<dbReference type="CDD" id="cd02440">
    <property type="entry name" value="AdoMet_MTases"/>
    <property type="match status" value="1"/>
</dbReference>
<evidence type="ECO:0008006" key="3">
    <source>
        <dbReference type="Google" id="ProtNLM"/>
    </source>
</evidence>
<sequence length="291" mass="32527">MLVFETIRHAWLNEGDSMWEEATFRARIDSSDQQRRFPATSPDVEEIDIYRRAVSGLGGEGHALVLGMTPELRCMAGQEFGRLTSVDASAPAIDIYRDWVGPGIDEKIMLEDWGSFLAQHPSTFSAVFGDGIFGNVPSGDDCFKLVDLIRRALRPGGVFVTRMAVVPPGFRAADWEFETLLARFRDNEIDDAEFSLGARLFGFFEEAYDSASSILDNAKVFDEIDAAVARLGITEAELGVLQRSAFRGLNYLPDVPRWEEILTGASLDFGVHPPRGKLWHQYYRIYTCRGA</sequence>
<dbReference type="OrthoDB" id="3780655at2"/>
<dbReference type="SUPFAM" id="SSF53335">
    <property type="entry name" value="S-adenosyl-L-methionine-dependent methyltransferases"/>
    <property type="match status" value="1"/>
</dbReference>
<reference evidence="2" key="1">
    <citation type="submission" date="2016-10" db="EMBL/GenBank/DDBJ databases">
        <authorList>
            <person name="Varghese N."/>
            <person name="Submissions S."/>
        </authorList>
    </citation>
    <scope>NUCLEOTIDE SEQUENCE [LARGE SCALE GENOMIC DNA]</scope>
    <source>
        <strain evidence="2">DSM 44675</strain>
    </source>
</reference>
<dbReference type="AlphaFoldDB" id="A0A1H7WEF9"/>
<accession>A0A1H7WEF9</accession>
<evidence type="ECO:0000313" key="1">
    <source>
        <dbReference type="EMBL" id="SEM19724.1"/>
    </source>
</evidence>
<dbReference type="InterPro" id="IPR029063">
    <property type="entry name" value="SAM-dependent_MTases_sf"/>
</dbReference>
<dbReference type="EMBL" id="FOAW01000026">
    <property type="protein sequence ID" value="SEM19724.1"/>
    <property type="molecule type" value="Genomic_DNA"/>
</dbReference>
<dbReference type="RefSeq" id="WP_072753354.1">
    <property type="nucleotide sequence ID" value="NZ_FOAW01000026.1"/>
</dbReference>
<protein>
    <recommendedName>
        <fullName evidence="3">Methyltransferase domain-containing protein</fullName>
    </recommendedName>
</protein>
<organism evidence="1 2">
    <name type="scientific">Rhodococcus maanshanensis</name>
    <dbReference type="NCBI Taxonomy" id="183556"/>
    <lineage>
        <taxon>Bacteria</taxon>
        <taxon>Bacillati</taxon>
        <taxon>Actinomycetota</taxon>
        <taxon>Actinomycetes</taxon>
        <taxon>Mycobacteriales</taxon>
        <taxon>Nocardiaceae</taxon>
        <taxon>Rhodococcus</taxon>
    </lineage>
</organism>
<evidence type="ECO:0000313" key="2">
    <source>
        <dbReference type="Proteomes" id="UP000198677"/>
    </source>
</evidence>
<gene>
    <name evidence="1" type="ORF">SAMN05444583_12643</name>
</gene>
<name>A0A1H7WEF9_9NOCA</name>
<dbReference type="Proteomes" id="UP000198677">
    <property type="component" value="Unassembled WGS sequence"/>
</dbReference>
<dbReference type="Gene3D" id="3.40.50.150">
    <property type="entry name" value="Vaccinia Virus protein VP39"/>
    <property type="match status" value="1"/>
</dbReference>